<accession>A0A0A9BXJ2</accession>
<dbReference type="EMBL" id="GBRH01229884">
    <property type="protein sequence ID" value="JAD68011.1"/>
    <property type="molecule type" value="Transcribed_RNA"/>
</dbReference>
<dbReference type="AlphaFoldDB" id="A0A0A9BXJ2"/>
<evidence type="ECO:0000313" key="2">
    <source>
        <dbReference type="EMBL" id="JAD68011.1"/>
    </source>
</evidence>
<sequence length="70" mass="7843">MSSIVALQLHGLVLGDPCTYVSETPCQDGLCEVEYAQTWPNIKEIKSRWRTESNRMEKTTLAQQSNGPVC</sequence>
<proteinExistence type="predicted"/>
<keyword evidence="1" id="KW-0732">Signal</keyword>
<reference evidence="2" key="2">
    <citation type="journal article" date="2015" name="Data Brief">
        <title>Shoot transcriptome of the giant reed, Arundo donax.</title>
        <authorList>
            <person name="Barrero R.A."/>
            <person name="Guerrero F.D."/>
            <person name="Moolhuijzen P."/>
            <person name="Goolsby J.A."/>
            <person name="Tidwell J."/>
            <person name="Bellgard S.E."/>
            <person name="Bellgard M.I."/>
        </authorList>
    </citation>
    <scope>NUCLEOTIDE SEQUENCE</scope>
    <source>
        <tissue evidence="2">Shoot tissue taken approximately 20 cm above the soil surface</tissue>
    </source>
</reference>
<reference evidence="2" key="1">
    <citation type="submission" date="2014-09" db="EMBL/GenBank/DDBJ databases">
        <authorList>
            <person name="Magalhaes I.L.F."/>
            <person name="Oliveira U."/>
            <person name="Santos F.R."/>
            <person name="Vidigal T.H.D.A."/>
            <person name="Brescovit A.D."/>
            <person name="Santos A.J."/>
        </authorList>
    </citation>
    <scope>NUCLEOTIDE SEQUENCE</scope>
    <source>
        <tissue evidence="2">Shoot tissue taken approximately 20 cm above the soil surface</tissue>
    </source>
</reference>
<organism evidence="2">
    <name type="scientific">Arundo donax</name>
    <name type="common">Giant reed</name>
    <name type="synonym">Donax arundinaceus</name>
    <dbReference type="NCBI Taxonomy" id="35708"/>
    <lineage>
        <taxon>Eukaryota</taxon>
        <taxon>Viridiplantae</taxon>
        <taxon>Streptophyta</taxon>
        <taxon>Embryophyta</taxon>
        <taxon>Tracheophyta</taxon>
        <taxon>Spermatophyta</taxon>
        <taxon>Magnoliopsida</taxon>
        <taxon>Liliopsida</taxon>
        <taxon>Poales</taxon>
        <taxon>Poaceae</taxon>
        <taxon>PACMAD clade</taxon>
        <taxon>Arundinoideae</taxon>
        <taxon>Arundineae</taxon>
        <taxon>Arundo</taxon>
    </lineage>
</organism>
<feature type="chain" id="PRO_5012339222" evidence="1">
    <location>
        <begin position="16"/>
        <end position="70"/>
    </location>
</feature>
<feature type="signal peptide" evidence="1">
    <location>
        <begin position="1"/>
        <end position="15"/>
    </location>
</feature>
<evidence type="ECO:0000256" key="1">
    <source>
        <dbReference type="SAM" id="SignalP"/>
    </source>
</evidence>
<protein>
    <submittedName>
        <fullName evidence="2">Uncharacterized protein</fullName>
    </submittedName>
</protein>
<name>A0A0A9BXJ2_ARUDO</name>